<dbReference type="EMBL" id="QVFU01000032">
    <property type="protein sequence ID" value="RFS44334.1"/>
    <property type="molecule type" value="Genomic_DNA"/>
</dbReference>
<name>A0A372FUP5_9ACTN</name>
<feature type="transmembrane region" description="Helical" evidence="2">
    <location>
        <begin position="137"/>
        <end position="157"/>
    </location>
</feature>
<feature type="region of interest" description="Disordered" evidence="1">
    <location>
        <begin position="161"/>
        <end position="202"/>
    </location>
</feature>
<keyword evidence="5" id="KW-1185">Reference proteome</keyword>
<dbReference type="Proteomes" id="UP000262621">
    <property type="component" value="Unassembled WGS sequence"/>
</dbReference>
<evidence type="ECO:0000313" key="4">
    <source>
        <dbReference type="EMBL" id="RFS44334.1"/>
    </source>
</evidence>
<gene>
    <name evidence="4" type="ORF">D0Q02_22955</name>
</gene>
<evidence type="ECO:0000256" key="3">
    <source>
        <dbReference type="SAM" id="SignalP"/>
    </source>
</evidence>
<accession>A0A372FUP5</accession>
<feature type="compositionally biased region" description="Pro residues" evidence="1">
    <location>
        <begin position="177"/>
        <end position="186"/>
    </location>
</feature>
<evidence type="ECO:0000313" key="5">
    <source>
        <dbReference type="Proteomes" id="UP000262621"/>
    </source>
</evidence>
<feature type="region of interest" description="Disordered" evidence="1">
    <location>
        <begin position="214"/>
        <end position="303"/>
    </location>
</feature>
<protein>
    <submittedName>
        <fullName evidence="4">Uncharacterized protein</fullName>
    </submittedName>
</protein>
<dbReference type="OrthoDB" id="8444614at2"/>
<evidence type="ECO:0000256" key="1">
    <source>
        <dbReference type="SAM" id="MobiDB-lite"/>
    </source>
</evidence>
<dbReference type="RefSeq" id="WP_147333547.1">
    <property type="nucleotide sequence ID" value="NZ_CP061725.1"/>
</dbReference>
<feature type="signal peptide" evidence="3">
    <location>
        <begin position="1"/>
        <end position="26"/>
    </location>
</feature>
<feature type="chain" id="PRO_5016637509" evidence="3">
    <location>
        <begin position="27"/>
        <end position="480"/>
    </location>
</feature>
<keyword evidence="2" id="KW-0812">Transmembrane</keyword>
<keyword evidence="2" id="KW-0472">Membrane</keyword>
<reference evidence="4 5" key="1">
    <citation type="submission" date="2018-08" db="EMBL/GenBank/DDBJ databases">
        <title>Verrucosispora craniellae sp. nov., isolated from a marine sponge in the South China Sea.</title>
        <authorList>
            <person name="Li L."/>
            <person name="Lin H.W."/>
        </authorList>
    </citation>
    <scope>NUCLEOTIDE SEQUENCE [LARGE SCALE GENOMIC DNA]</scope>
    <source>
        <strain evidence="4 5">LHW63014</strain>
    </source>
</reference>
<evidence type="ECO:0000256" key="2">
    <source>
        <dbReference type="SAM" id="Phobius"/>
    </source>
</evidence>
<organism evidence="4 5">
    <name type="scientific">Micromonospora craniellae</name>
    <dbReference type="NCBI Taxonomy" id="2294034"/>
    <lineage>
        <taxon>Bacteria</taxon>
        <taxon>Bacillati</taxon>
        <taxon>Actinomycetota</taxon>
        <taxon>Actinomycetes</taxon>
        <taxon>Micromonosporales</taxon>
        <taxon>Micromonosporaceae</taxon>
        <taxon>Micromonospora</taxon>
    </lineage>
</organism>
<keyword evidence="3" id="KW-0732">Signal</keyword>
<feature type="compositionally biased region" description="Basic and acidic residues" evidence="1">
    <location>
        <begin position="252"/>
        <end position="267"/>
    </location>
</feature>
<dbReference type="AlphaFoldDB" id="A0A372FUP5"/>
<keyword evidence="2" id="KW-1133">Transmembrane helix</keyword>
<proteinExistence type="predicted"/>
<sequence>MRGLRRIVVVCLTALAVIGPVGPVHAAPADTPTAPAGSKYYVVGEPVAGQRESLYEIAARTLGTGRRHLEIFELTRGRPQPDGGQLTDPMVLKPGWILTLPADASGPGVYDEYPVATQAAPPPTRDLATPGRQGAPIFEAIGVFAAVMLFAVAVAVLRGGRGARQDTARQVNDPLPLSDPPSPSDVPPVHGHPGRSGLPPADADRELVLAGAHSSAPPVMDPYPATATSRTPHLPPTTPERPEWPTAPDRPTPPERPVRPSLGDRLRPVGPPSLELPRRTPTPSPPVPHLPESSAGRSRPEVGDAELSADLRAEGLDLSVSLNGARDAAAAPFGWYGPGEAPPAATLPLLLGDRDGWRLYVDLVRCPDVLTVAGSLPDGQRYARRLIRQALADGNEVTVVGDILGDSLPNGCNRAEQLSDVEPSPTPGIVVCARLANGDGRVARELRTAGVQVPVVLGEVTPSRWSISVRPTKEPGAELS</sequence>
<feature type="compositionally biased region" description="Pro residues" evidence="1">
    <location>
        <begin position="280"/>
        <end position="289"/>
    </location>
</feature>
<comment type="caution">
    <text evidence="4">The sequence shown here is derived from an EMBL/GenBank/DDBJ whole genome shotgun (WGS) entry which is preliminary data.</text>
</comment>